<evidence type="ECO:0000256" key="1">
    <source>
        <dbReference type="ARBA" id="ARBA00022491"/>
    </source>
</evidence>
<dbReference type="Gene3D" id="3.40.50.2300">
    <property type="match status" value="2"/>
</dbReference>
<keyword evidence="1" id="KW-0678">Repressor</keyword>
<organism evidence="6 7">
    <name type="scientific">Brevibacillus fulvus</name>
    <dbReference type="NCBI Taxonomy" id="1125967"/>
    <lineage>
        <taxon>Bacteria</taxon>
        <taxon>Bacillati</taxon>
        <taxon>Bacillota</taxon>
        <taxon>Bacilli</taxon>
        <taxon>Bacillales</taxon>
        <taxon>Paenibacillaceae</taxon>
        <taxon>Brevibacillus</taxon>
    </lineage>
</organism>
<dbReference type="InterPro" id="IPR000843">
    <property type="entry name" value="HTH_LacI"/>
</dbReference>
<dbReference type="AlphaFoldDB" id="A0A938XVQ6"/>
<evidence type="ECO:0000256" key="3">
    <source>
        <dbReference type="ARBA" id="ARBA00023125"/>
    </source>
</evidence>
<dbReference type="CDD" id="cd06289">
    <property type="entry name" value="PBP1_MalI-like"/>
    <property type="match status" value="1"/>
</dbReference>
<proteinExistence type="predicted"/>
<dbReference type="GO" id="GO:0003700">
    <property type="term" value="F:DNA-binding transcription factor activity"/>
    <property type="evidence" value="ECO:0007669"/>
    <property type="project" value="TreeGrafter"/>
</dbReference>
<evidence type="ECO:0000256" key="4">
    <source>
        <dbReference type="ARBA" id="ARBA00023163"/>
    </source>
</evidence>
<dbReference type="SUPFAM" id="SSF53822">
    <property type="entry name" value="Periplasmic binding protein-like I"/>
    <property type="match status" value="1"/>
</dbReference>
<dbReference type="Pfam" id="PF00356">
    <property type="entry name" value="LacI"/>
    <property type="match status" value="1"/>
</dbReference>
<evidence type="ECO:0000313" key="6">
    <source>
        <dbReference type="EMBL" id="MBM7591353.1"/>
    </source>
</evidence>
<dbReference type="InterPro" id="IPR028082">
    <property type="entry name" value="Peripla_BP_I"/>
</dbReference>
<dbReference type="CDD" id="cd01392">
    <property type="entry name" value="HTH_LacI"/>
    <property type="match status" value="1"/>
</dbReference>
<dbReference type="Proteomes" id="UP000717624">
    <property type="component" value="Unassembled WGS sequence"/>
</dbReference>
<accession>A0A938XVQ6</accession>
<dbReference type="SMART" id="SM00354">
    <property type="entry name" value="HTH_LACI"/>
    <property type="match status" value="1"/>
</dbReference>
<dbReference type="RefSeq" id="WP_204519065.1">
    <property type="nucleotide sequence ID" value="NZ_BAABIN010000003.1"/>
</dbReference>
<keyword evidence="3" id="KW-0238">DNA-binding</keyword>
<feature type="domain" description="HTH lacI-type" evidence="5">
    <location>
        <begin position="8"/>
        <end position="62"/>
    </location>
</feature>
<keyword evidence="2" id="KW-0805">Transcription regulation</keyword>
<evidence type="ECO:0000256" key="2">
    <source>
        <dbReference type="ARBA" id="ARBA00023015"/>
    </source>
</evidence>
<dbReference type="InterPro" id="IPR001761">
    <property type="entry name" value="Peripla_BP/Lac1_sug-bd_dom"/>
</dbReference>
<sequence length="337" mass="36544">MVKKRSRVTLQQVAEHAGVSRATASKVVRGSSNVSDAAREKVFNSMKELGYIYDRVAANLRSNRSNTIGLIITDIRNPYFSDLLIGIHESLDKEGYTVILGTTFDSVEKQDLLLSTMLEHRVGGILLSPVPGSSPETVERLSQFDIPIVLAARRITTDHQFDYVGIDNVEGAKLAVQHLVAKGHQRIAFIGGPSNSSAWQERTEGYCLALLEAGIPVDEALIKEGPTTRQGGYETIRKVLEQPDPPTAIFCYNDIIALGALTYLDEIGIKPGQHISIVGFDDIQEASMTPPGLSTIAAHPQQIGAYAANLLHQRISGLAGPPQQIILSPDLIVRGTT</sequence>
<keyword evidence="4" id="KW-0804">Transcription</keyword>
<keyword evidence="7" id="KW-1185">Reference proteome</keyword>
<dbReference type="InterPro" id="IPR010982">
    <property type="entry name" value="Lambda_DNA-bd_dom_sf"/>
</dbReference>
<dbReference type="Gene3D" id="1.10.260.40">
    <property type="entry name" value="lambda repressor-like DNA-binding domains"/>
    <property type="match status" value="1"/>
</dbReference>
<protein>
    <submittedName>
        <fullName evidence="6">LacI family transcriptional regulator</fullName>
    </submittedName>
</protein>
<comment type="caution">
    <text evidence="6">The sequence shown here is derived from an EMBL/GenBank/DDBJ whole genome shotgun (WGS) entry which is preliminary data.</text>
</comment>
<dbReference type="PANTHER" id="PTHR30146">
    <property type="entry name" value="LACI-RELATED TRANSCRIPTIONAL REPRESSOR"/>
    <property type="match status" value="1"/>
</dbReference>
<dbReference type="GO" id="GO:0000976">
    <property type="term" value="F:transcription cis-regulatory region binding"/>
    <property type="evidence" value="ECO:0007669"/>
    <property type="project" value="TreeGrafter"/>
</dbReference>
<evidence type="ECO:0000259" key="5">
    <source>
        <dbReference type="PROSITE" id="PS50932"/>
    </source>
</evidence>
<gene>
    <name evidence="6" type="ORF">JOD01_002992</name>
</gene>
<dbReference type="PROSITE" id="PS50932">
    <property type="entry name" value="HTH_LACI_2"/>
    <property type="match status" value="1"/>
</dbReference>
<dbReference type="PANTHER" id="PTHR30146:SF148">
    <property type="entry name" value="HTH-TYPE TRANSCRIPTIONAL REPRESSOR PURR-RELATED"/>
    <property type="match status" value="1"/>
</dbReference>
<dbReference type="SUPFAM" id="SSF47413">
    <property type="entry name" value="lambda repressor-like DNA-binding domains"/>
    <property type="match status" value="1"/>
</dbReference>
<evidence type="ECO:0000313" key="7">
    <source>
        <dbReference type="Proteomes" id="UP000717624"/>
    </source>
</evidence>
<name>A0A938XVQ6_9BACL</name>
<reference evidence="6" key="1">
    <citation type="submission" date="2021-01" db="EMBL/GenBank/DDBJ databases">
        <title>Genomic Encyclopedia of Type Strains, Phase IV (KMG-IV): sequencing the most valuable type-strain genomes for metagenomic binning, comparative biology and taxonomic classification.</title>
        <authorList>
            <person name="Goeker M."/>
        </authorList>
    </citation>
    <scope>NUCLEOTIDE SEQUENCE</scope>
    <source>
        <strain evidence="6">DSM 25523</strain>
    </source>
</reference>
<dbReference type="EMBL" id="JAFBEB010000011">
    <property type="protein sequence ID" value="MBM7591353.1"/>
    <property type="molecule type" value="Genomic_DNA"/>
</dbReference>
<dbReference type="Pfam" id="PF00532">
    <property type="entry name" value="Peripla_BP_1"/>
    <property type="match status" value="1"/>
</dbReference>